<feature type="region of interest" description="Disordered" evidence="1">
    <location>
        <begin position="21"/>
        <end position="40"/>
    </location>
</feature>
<accession>A0AAV1E064</accession>
<sequence>MEVSVAESNDNIITNVVSKKRNWEDEDDSTEFDSVSPESKRLNVATDSCLDFPPESDRVEPEANLDSARCDSPVSEVCQIDYGDNSVESNETGDAEESAASPEVVKFREDILDILDEPETVPDAQDLDSVIRSFEEEILQLSPSLSHRADGEMTSFPGETQPDLGYLLEASDDELGLPPTVAVSGDSSENQPMNPAVSNEAVVDGIGDMVGFQDELPCYGSFDFGMEDGVPDGQNYGENGNGDFVTVDGLFDYADGSEFSDLAWRPESLPAL</sequence>
<dbReference type="PANTHER" id="PTHR34539">
    <property type="entry name" value="T6J4.11 PROTEIN"/>
    <property type="match status" value="1"/>
</dbReference>
<name>A0AAV1E064_OLDCO</name>
<evidence type="ECO:0000313" key="3">
    <source>
        <dbReference type="Proteomes" id="UP001161247"/>
    </source>
</evidence>
<feature type="region of interest" description="Disordered" evidence="1">
    <location>
        <begin position="46"/>
        <end position="103"/>
    </location>
</feature>
<gene>
    <name evidence="2" type="ORF">OLC1_LOCUS20563</name>
</gene>
<dbReference type="Proteomes" id="UP001161247">
    <property type="component" value="Chromosome 7"/>
</dbReference>
<keyword evidence="3" id="KW-1185">Reference proteome</keyword>
<dbReference type="EMBL" id="OX459124">
    <property type="protein sequence ID" value="CAI9113588.1"/>
    <property type="molecule type" value="Genomic_DNA"/>
</dbReference>
<dbReference type="AlphaFoldDB" id="A0AAV1E064"/>
<proteinExistence type="predicted"/>
<evidence type="ECO:0000313" key="2">
    <source>
        <dbReference type="EMBL" id="CAI9113588.1"/>
    </source>
</evidence>
<dbReference type="PANTHER" id="PTHR34539:SF10">
    <property type="match status" value="1"/>
</dbReference>
<reference evidence="2" key="1">
    <citation type="submission" date="2023-03" db="EMBL/GenBank/DDBJ databases">
        <authorList>
            <person name="Julca I."/>
        </authorList>
    </citation>
    <scope>NUCLEOTIDE SEQUENCE</scope>
</reference>
<evidence type="ECO:0000256" key="1">
    <source>
        <dbReference type="SAM" id="MobiDB-lite"/>
    </source>
</evidence>
<organism evidence="2 3">
    <name type="scientific">Oldenlandia corymbosa var. corymbosa</name>
    <dbReference type="NCBI Taxonomy" id="529605"/>
    <lineage>
        <taxon>Eukaryota</taxon>
        <taxon>Viridiplantae</taxon>
        <taxon>Streptophyta</taxon>
        <taxon>Embryophyta</taxon>
        <taxon>Tracheophyta</taxon>
        <taxon>Spermatophyta</taxon>
        <taxon>Magnoliopsida</taxon>
        <taxon>eudicotyledons</taxon>
        <taxon>Gunneridae</taxon>
        <taxon>Pentapetalae</taxon>
        <taxon>asterids</taxon>
        <taxon>lamiids</taxon>
        <taxon>Gentianales</taxon>
        <taxon>Rubiaceae</taxon>
        <taxon>Rubioideae</taxon>
        <taxon>Spermacoceae</taxon>
        <taxon>Hedyotis-Oldenlandia complex</taxon>
        <taxon>Oldenlandia</taxon>
    </lineage>
</organism>
<protein>
    <submittedName>
        <fullName evidence="2">OLC1v1014217C1</fullName>
    </submittedName>
</protein>